<name>A0AAV4JC62_9GAST</name>
<evidence type="ECO:0000256" key="1">
    <source>
        <dbReference type="SAM" id="MobiDB-lite"/>
    </source>
</evidence>
<keyword evidence="3" id="KW-1185">Reference proteome</keyword>
<evidence type="ECO:0000313" key="3">
    <source>
        <dbReference type="Proteomes" id="UP000762676"/>
    </source>
</evidence>
<feature type="compositionally biased region" description="Low complexity" evidence="1">
    <location>
        <begin position="26"/>
        <end position="37"/>
    </location>
</feature>
<comment type="caution">
    <text evidence="2">The sequence shown here is derived from an EMBL/GenBank/DDBJ whole genome shotgun (WGS) entry which is preliminary data.</text>
</comment>
<proteinExistence type="predicted"/>
<organism evidence="2 3">
    <name type="scientific">Elysia marginata</name>
    <dbReference type="NCBI Taxonomy" id="1093978"/>
    <lineage>
        <taxon>Eukaryota</taxon>
        <taxon>Metazoa</taxon>
        <taxon>Spiralia</taxon>
        <taxon>Lophotrochozoa</taxon>
        <taxon>Mollusca</taxon>
        <taxon>Gastropoda</taxon>
        <taxon>Heterobranchia</taxon>
        <taxon>Euthyneura</taxon>
        <taxon>Panpulmonata</taxon>
        <taxon>Sacoglossa</taxon>
        <taxon>Placobranchoidea</taxon>
        <taxon>Plakobranchidae</taxon>
        <taxon>Elysia</taxon>
    </lineage>
</organism>
<accession>A0AAV4JC62</accession>
<gene>
    <name evidence="2" type="ORF">ElyMa_005022400</name>
</gene>
<feature type="region of interest" description="Disordered" evidence="1">
    <location>
        <begin position="1"/>
        <end position="55"/>
    </location>
</feature>
<reference evidence="2 3" key="1">
    <citation type="journal article" date="2021" name="Elife">
        <title>Chloroplast acquisition without the gene transfer in kleptoplastic sea slugs, Plakobranchus ocellatus.</title>
        <authorList>
            <person name="Maeda T."/>
            <person name="Takahashi S."/>
            <person name="Yoshida T."/>
            <person name="Shimamura S."/>
            <person name="Takaki Y."/>
            <person name="Nagai Y."/>
            <person name="Toyoda A."/>
            <person name="Suzuki Y."/>
            <person name="Arimoto A."/>
            <person name="Ishii H."/>
            <person name="Satoh N."/>
            <person name="Nishiyama T."/>
            <person name="Hasebe M."/>
            <person name="Maruyama T."/>
            <person name="Minagawa J."/>
            <person name="Obokata J."/>
            <person name="Shigenobu S."/>
        </authorList>
    </citation>
    <scope>NUCLEOTIDE SEQUENCE [LARGE SCALE GENOMIC DNA]</scope>
</reference>
<sequence length="104" mass="12187">MRGDRKREKDAKEKMKQRRTDTRPEQQGGLKQRQQQRWTEATSTAKVDRSDVNSKGELKRYYQHRWAEGTSTAKVGRRYVSSKCGPKLRQQQRWAEATSTAKMG</sequence>
<feature type="compositionally biased region" description="Basic and acidic residues" evidence="1">
    <location>
        <begin position="1"/>
        <end position="24"/>
    </location>
</feature>
<feature type="compositionally biased region" description="Basic and acidic residues" evidence="1">
    <location>
        <begin position="46"/>
        <end position="55"/>
    </location>
</feature>
<protein>
    <submittedName>
        <fullName evidence="2">Uncharacterized protein</fullName>
    </submittedName>
</protein>
<dbReference type="AlphaFoldDB" id="A0AAV4JC62"/>
<dbReference type="Proteomes" id="UP000762676">
    <property type="component" value="Unassembled WGS sequence"/>
</dbReference>
<dbReference type="EMBL" id="BMAT01010052">
    <property type="protein sequence ID" value="GFS19072.1"/>
    <property type="molecule type" value="Genomic_DNA"/>
</dbReference>
<evidence type="ECO:0000313" key="2">
    <source>
        <dbReference type="EMBL" id="GFS19072.1"/>
    </source>
</evidence>